<keyword evidence="1" id="KW-1133">Transmembrane helix</keyword>
<reference evidence="2" key="1">
    <citation type="journal article" date="2020" name="Stud. Mycol.">
        <title>101 Dothideomycetes genomes: a test case for predicting lifestyles and emergence of pathogens.</title>
        <authorList>
            <person name="Haridas S."/>
            <person name="Albert R."/>
            <person name="Binder M."/>
            <person name="Bloem J."/>
            <person name="Labutti K."/>
            <person name="Salamov A."/>
            <person name="Andreopoulos B."/>
            <person name="Baker S."/>
            <person name="Barry K."/>
            <person name="Bills G."/>
            <person name="Bluhm B."/>
            <person name="Cannon C."/>
            <person name="Castanera R."/>
            <person name="Culley D."/>
            <person name="Daum C."/>
            <person name="Ezra D."/>
            <person name="Gonzalez J."/>
            <person name="Henrissat B."/>
            <person name="Kuo A."/>
            <person name="Liang C."/>
            <person name="Lipzen A."/>
            <person name="Lutzoni F."/>
            <person name="Magnuson J."/>
            <person name="Mondo S."/>
            <person name="Nolan M."/>
            <person name="Ohm R."/>
            <person name="Pangilinan J."/>
            <person name="Park H.-J."/>
            <person name="Ramirez L."/>
            <person name="Alfaro M."/>
            <person name="Sun H."/>
            <person name="Tritt A."/>
            <person name="Yoshinaga Y."/>
            <person name="Zwiers L.-H."/>
            <person name="Turgeon B."/>
            <person name="Goodwin S."/>
            <person name="Spatafora J."/>
            <person name="Crous P."/>
            <person name="Grigoriev I."/>
        </authorList>
    </citation>
    <scope>NUCLEOTIDE SEQUENCE</scope>
    <source>
        <strain evidence="2">CBS 122368</strain>
    </source>
</reference>
<feature type="transmembrane region" description="Helical" evidence="1">
    <location>
        <begin position="21"/>
        <end position="45"/>
    </location>
</feature>
<evidence type="ECO:0000313" key="2">
    <source>
        <dbReference type="EMBL" id="KAF2255921.1"/>
    </source>
</evidence>
<dbReference type="Proteomes" id="UP000800094">
    <property type="component" value="Unassembled WGS sequence"/>
</dbReference>
<gene>
    <name evidence="2" type="ORF">BU26DRAFT_11874</name>
</gene>
<keyword evidence="1" id="KW-0812">Transmembrane</keyword>
<dbReference type="RefSeq" id="XP_033690925.1">
    <property type="nucleotide sequence ID" value="XM_033819490.1"/>
</dbReference>
<proteinExistence type="predicted"/>
<evidence type="ECO:0000256" key="1">
    <source>
        <dbReference type="SAM" id="Phobius"/>
    </source>
</evidence>
<protein>
    <submittedName>
        <fullName evidence="2">Uncharacterized protein</fullName>
    </submittedName>
</protein>
<accession>A0A6A6IZA2</accession>
<organism evidence="2 3">
    <name type="scientific">Trematosphaeria pertusa</name>
    <dbReference type="NCBI Taxonomy" id="390896"/>
    <lineage>
        <taxon>Eukaryota</taxon>
        <taxon>Fungi</taxon>
        <taxon>Dikarya</taxon>
        <taxon>Ascomycota</taxon>
        <taxon>Pezizomycotina</taxon>
        <taxon>Dothideomycetes</taxon>
        <taxon>Pleosporomycetidae</taxon>
        <taxon>Pleosporales</taxon>
        <taxon>Massarineae</taxon>
        <taxon>Trematosphaeriaceae</taxon>
        <taxon>Trematosphaeria</taxon>
    </lineage>
</organism>
<sequence length="120" mass="13091">MGACIASEGVGIDMRRCNSGLFFLLSTCWVAVSTILVCATCGGGVSAPWTSWVQSGRKQQANMRPSFVHSEDVLSGTVQRSKILHSRAPSCQHDNLTPSLIMLQISRSLQNLIREIQLRS</sequence>
<name>A0A6A6IZA2_9PLEO</name>
<evidence type="ECO:0000313" key="3">
    <source>
        <dbReference type="Proteomes" id="UP000800094"/>
    </source>
</evidence>
<dbReference type="EMBL" id="ML987189">
    <property type="protein sequence ID" value="KAF2255921.1"/>
    <property type="molecule type" value="Genomic_DNA"/>
</dbReference>
<keyword evidence="3" id="KW-1185">Reference proteome</keyword>
<dbReference type="AlphaFoldDB" id="A0A6A6IZA2"/>
<keyword evidence="1" id="KW-0472">Membrane</keyword>
<dbReference type="GeneID" id="54572820"/>